<dbReference type="InterPro" id="IPR029190">
    <property type="entry name" value="Rrp14/SURF6_C"/>
</dbReference>
<dbReference type="OrthoDB" id="444809at2759"/>
<accession>M1VC75</accession>
<proteinExistence type="inferred from homology"/>
<protein>
    <submittedName>
        <fullName evidence="6">Similar to nucleolar-matrix protein with nucleic-acid binding properties, subunit 6</fullName>
    </submittedName>
</protein>
<evidence type="ECO:0000313" key="7">
    <source>
        <dbReference type="Proteomes" id="UP000007014"/>
    </source>
</evidence>
<dbReference type="EMBL" id="AP006502">
    <property type="protein sequence ID" value="BAM83054.1"/>
    <property type="molecule type" value="Genomic_DNA"/>
</dbReference>
<evidence type="ECO:0000256" key="2">
    <source>
        <dbReference type="ARBA" id="ARBA00005904"/>
    </source>
</evidence>
<dbReference type="STRING" id="280699.M1VC75"/>
<feature type="region of interest" description="Disordered" evidence="4">
    <location>
        <begin position="45"/>
        <end position="165"/>
    </location>
</feature>
<dbReference type="GO" id="GO:0003677">
    <property type="term" value="F:DNA binding"/>
    <property type="evidence" value="ECO:0007669"/>
    <property type="project" value="TreeGrafter"/>
</dbReference>
<evidence type="ECO:0000259" key="5">
    <source>
        <dbReference type="Pfam" id="PF04935"/>
    </source>
</evidence>
<name>M1VC75_CYAM1</name>
<feature type="compositionally biased region" description="Basic residues" evidence="4">
    <location>
        <begin position="254"/>
        <end position="276"/>
    </location>
</feature>
<feature type="region of interest" description="Disordered" evidence="4">
    <location>
        <begin position="236"/>
        <end position="276"/>
    </location>
</feature>
<feature type="domain" description="Ribosomal RNA-processing protein 14/surfeit locus protein 6 C-terminal" evidence="5">
    <location>
        <begin position="87"/>
        <end position="265"/>
    </location>
</feature>
<gene>
    <name evidence="6" type="ORF">CYME_CMT023C</name>
</gene>
<dbReference type="PANTHER" id="PTHR14369:SF0">
    <property type="entry name" value="SURFEIT LOCUS PROTEIN 6"/>
    <property type="match status" value="1"/>
</dbReference>
<evidence type="ECO:0000256" key="3">
    <source>
        <dbReference type="ARBA" id="ARBA00023242"/>
    </source>
</evidence>
<dbReference type="KEGG" id="cme:CYME_CMT023C"/>
<reference evidence="6 7" key="1">
    <citation type="journal article" date="2004" name="Nature">
        <title>Genome sequence of the ultrasmall unicellular red alga Cyanidioschyzon merolae 10D.</title>
        <authorList>
            <person name="Matsuzaki M."/>
            <person name="Misumi O."/>
            <person name="Shin-i T."/>
            <person name="Maruyama S."/>
            <person name="Takahara M."/>
            <person name="Miyagishima S."/>
            <person name="Mori T."/>
            <person name="Nishida K."/>
            <person name="Yagisawa F."/>
            <person name="Nishida K."/>
            <person name="Yoshida Y."/>
            <person name="Nishimura Y."/>
            <person name="Nakao S."/>
            <person name="Kobayashi T."/>
            <person name="Momoyama Y."/>
            <person name="Higashiyama T."/>
            <person name="Minoda A."/>
            <person name="Sano M."/>
            <person name="Nomoto H."/>
            <person name="Oishi K."/>
            <person name="Hayashi H."/>
            <person name="Ohta F."/>
            <person name="Nishizaka S."/>
            <person name="Haga S."/>
            <person name="Miura S."/>
            <person name="Morishita T."/>
            <person name="Kabeya Y."/>
            <person name="Terasawa K."/>
            <person name="Suzuki Y."/>
            <person name="Ishii Y."/>
            <person name="Asakawa S."/>
            <person name="Takano H."/>
            <person name="Ohta N."/>
            <person name="Kuroiwa H."/>
            <person name="Tanaka K."/>
            <person name="Shimizu N."/>
            <person name="Sugano S."/>
            <person name="Sato N."/>
            <person name="Nozaki H."/>
            <person name="Ogasawara N."/>
            <person name="Kohara Y."/>
            <person name="Kuroiwa T."/>
        </authorList>
    </citation>
    <scope>NUCLEOTIDE SEQUENCE [LARGE SCALE GENOMIC DNA]</scope>
    <source>
        <strain evidence="6 7">10D</strain>
    </source>
</reference>
<dbReference type="GO" id="GO:0042274">
    <property type="term" value="P:ribosomal small subunit biogenesis"/>
    <property type="evidence" value="ECO:0007669"/>
    <property type="project" value="TreeGrafter"/>
</dbReference>
<evidence type="ECO:0000256" key="1">
    <source>
        <dbReference type="ARBA" id="ARBA00004123"/>
    </source>
</evidence>
<dbReference type="OMA" id="KAWESRM"/>
<dbReference type="Pfam" id="PF04935">
    <property type="entry name" value="SURF6"/>
    <property type="match status" value="1"/>
</dbReference>
<dbReference type="HOGENOM" id="CLU_1009545_0_0_1"/>
<keyword evidence="3" id="KW-0539">Nucleus</keyword>
<comment type="similarity">
    <text evidence="2">Belongs to the SURF6 family.</text>
</comment>
<reference evidence="6 7" key="2">
    <citation type="journal article" date="2007" name="BMC Biol.">
        <title>A 100%-complete sequence reveals unusually simple genomic features in the hot-spring red alga Cyanidioschyzon merolae.</title>
        <authorList>
            <person name="Nozaki H."/>
            <person name="Takano H."/>
            <person name="Misumi O."/>
            <person name="Terasawa K."/>
            <person name="Matsuzaki M."/>
            <person name="Maruyama S."/>
            <person name="Nishida K."/>
            <person name="Yagisawa F."/>
            <person name="Yoshida Y."/>
            <person name="Fujiwara T."/>
            <person name="Takio S."/>
            <person name="Tamura K."/>
            <person name="Chung S.J."/>
            <person name="Nakamura S."/>
            <person name="Kuroiwa H."/>
            <person name="Tanaka K."/>
            <person name="Sato N."/>
            <person name="Kuroiwa T."/>
        </authorList>
    </citation>
    <scope>NUCLEOTIDE SEQUENCE [LARGE SCALE GENOMIC DNA]</scope>
    <source>
        <strain evidence="6 7">10D</strain>
    </source>
</reference>
<dbReference type="Gramene" id="CMT023CT">
    <property type="protein sequence ID" value="CMT023CT"/>
    <property type="gene ID" value="CMT023C"/>
</dbReference>
<comment type="subcellular location">
    <subcellularLocation>
        <location evidence="1">Nucleus</location>
    </subcellularLocation>
</comment>
<feature type="compositionally biased region" description="Basic and acidic residues" evidence="4">
    <location>
        <begin position="66"/>
        <end position="78"/>
    </location>
</feature>
<evidence type="ECO:0000256" key="4">
    <source>
        <dbReference type="SAM" id="MobiDB-lite"/>
    </source>
</evidence>
<dbReference type="AlphaFoldDB" id="M1VC75"/>
<dbReference type="RefSeq" id="XP_005539090.1">
    <property type="nucleotide sequence ID" value="XM_005539033.1"/>
</dbReference>
<dbReference type="GO" id="GO:0003723">
    <property type="term" value="F:RNA binding"/>
    <property type="evidence" value="ECO:0007669"/>
    <property type="project" value="TreeGrafter"/>
</dbReference>
<dbReference type="GO" id="GO:0005730">
    <property type="term" value="C:nucleolus"/>
    <property type="evidence" value="ECO:0007669"/>
    <property type="project" value="TreeGrafter"/>
</dbReference>
<dbReference type="GeneID" id="16998056"/>
<organism evidence="6 7">
    <name type="scientific">Cyanidioschyzon merolae (strain NIES-3377 / 10D)</name>
    <name type="common">Unicellular red alga</name>
    <dbReference type="NCBI Taxonomy" id="280699"/>
    <lineage>
        <taxon>Eukaryota</taxon>
        <taxon>Rhodophyta</taxon>
        <taxon>Bangiophyceae</taxon>
        <taxon>Cyanidiales</taxon>
        <taxon>Cyanidiaceae</taxon>
        <taxon>Cyanidioschyzon</taxon>
    </lineage>
</organism>
<feature type="compositionally biased region" description="Basic and acidic residues" evidence="4">
    <location>
        <begin position="242"/>
        <end position="251"/>
    </location>
</feature>
<evidence type="ECO:0000313" key="6">
    <source>
        <dbReference type="EMBL" id="BAM83054.1"/>
    </source>
</evidence>
<keyword evidence="7" id="KW-1185">Reference proteome</keyword>
<dbReference type="PANTHER" id="PTHR14369">
    <property type="entry name" value="SURFEIT LOCUS PROTEIN 6"/>
    <property type="match status" value="1"/>
</dbReference>
<feature type="compositionally biased region" description="Basic and acidic residues" evidence="4">
    <location>
        <begin position="143"/>
        <end position="160"/>
    </location>
</feature>
<dbReference type="Proteomes" id="UP000007014">
    <property type="component" value="Chromosome 20"/>
</dbReference>
<dbReference type="GO" id="GO:0042273">
    <property type="term" value="P:ribosomal large subunit biogenesis"/>
    <property type="evidence" value="ECO:0007669"/>
    <property type="project" value="TreeGrafter"/>
</dbReference>
<sequence length="276" mass="30571">MAASASPLDGADVLKLDEWIWKEVASTIPARTRYGHDVDGRDALAVGTSSRKDPAAQRRNAQLRGSHGETRVSGEERRRSIKLSPSELAMSVNRAERNSANAGIEQPSADCMPPNSRTMPRGAQTALSDAEPRAQTSANTSDAQEKRISFSRTMDEEGPRGHSRKVTLAQVKQAVSEQKQLATETQEARVAHQLEKAIKRAAGCKVKDDPRLLKRALKRQQKERVKRARAWQARLQAQSAAKEARQRERAASLKARRAARQQKRMLSRAKRLAKAS</sequence>
<dbReference type="InterPro" id="IPR007019">
    <property type="entry name" value="SURF6"/>
</dbReference>